<gene>
    <name evidence="1" type="ORF">Poly41_59740</name>
</gene>
<name>A0A5C6DA75_9BACT</name>
<accession>A0A5C6DA75</accession>
<evidence type="ECO:0000313" key="2">
    <source>
        <dbReference type="Proteomes" id="UP000319143"/>
    </source>
</evidence>
<evidence type="ECO:0000313" key="1">
    <source>
        <dbReference type="EMBL" id="TWU31739.1"/>
    </source>
</evidence>
<dbReference type="EMBL" id="SJPV01000015">
    <property type="protein sequence ID" value="TWU31739.1"/>
    <property type="molecule type" value="Genomic_DNA"/>
</dbReference>
<protein>
    <submittedName>
        <fullName evidence="1">Uncharacterized protein</fullName>
    </submittedName>
</protein>
<reference evidence="1 2" key="1">
    <citation type="submission" date="2019-02" db="EMBL/GenBank/DDBJ databases">
        <title>Deep-cultivation of Planctomycetes and their phenomic and genomic characterization uncovers novel biology.</title>
        <authorList>
            <person name="Wiegand S."/>
            <person name="Jogler M."/>
            <person name="Boedeker C."/>
            <person name="Pinto D."/>
            <person name="Vollmers J."/>
            <person name="Rivas-Marin E."/>
            <person name="Kohn T."/>
            <person name="Peeters S.H."/>
            <person name="Heuer A."/>
            <person name="Rast P."/>
            <person name="Oberbeckmann S."/>
            <person name="Bunk B."/>
            <person name="Jeske O."/>
            <person name="Meyerdierks A."/>
            <person name="Storesund J.E."/>
            <person name="Kallscheuer N."/>
            <person name="Luecker S."/>
            <person name="Lage O.M."/>
            <person name="Pohl T."/>
            <person name="Merkel B.J."/>
            <person name="Hornburger P."/>
            <person name="Mueller R.-W."/>
            <person name="Bruemmer F."/>
            <person name="Labrenz M."/>
            <person name="Spormann A.M."/>
            <person name="Op Den Camp H."/>
            <person name="Overmann J."/>
            <person name="Amann R."/>
            <person name="Jetten M.S.M."/>
            <person name="Mascher T."/>
            <person name="Medema M.H."/>
            <person name="Devos D.P."/>
            <person name="Kaster A.-K."/>
            <person name="Ovreas L."/>
            <person name="Rohde M."/>
            <person name="Galperin M.Y."/>
            <person name="Jogler C."/>
        </authorList>
    </citation>
    <scope>NUCLEOTIDE SEQUENCE [LARGE SCALE GENOMIC DNA]</scope>
    <source>
        <strain evidence="1 2">Poly41</strain>
    </source>
</reference>
<dbReference type="Proteomes" id="UP000319143">
    <property type="component" value="Unassembled WGS sequence"/>
</dbReference>
<sequence>MLVTNRLDDTEISCKCSSLEVIAHELVIESTDADDSVGASLLGTMQADSSANGPQFPDLLGMGDWQAAARVSSEQVTLSLDPKLPAPVPIELLKIPIAMAATSCCSQFFDPS</sequence>
<keyword evidence="2" id="KW-1185">Reference proteome</keyword>
<comment type="caution">
    <text evidence="1">The sequence shown here is derived from an EMBL/GenBank/DDBJ whole genome shotgun (WGS) entry which is preliminary data.</text>
</comment>
<organism evidence="1 2">
    <name type="scientific">Novipirellula artificiosorum</name>
    <dbReference type="NCBI Taxonomy" id="2528016"/>
    <lineage>
        <taxon>Bacteria</taxon>
        <taxon>Pseudomonadati</taxon>
        <taxon>Planctomycetota</taxon>
        <taxon>Planctomycetia</taxon>
        <taxon>Pirellulales</taxon>
        <taxon>Pirellulaceae</taxon>
        <taxon>Novipirellula</taxon>
    </lineage>
</organism>
<proteinExistence type="predicted"/>
<dbReference type="AlphaFoldDB" id="A0A5C6DA75"/>